<keyword evidence="5" id="KW-0378">Hydrolase</keyword>
<dbReference type="InterPro" id="IPR003323">
    <property type="entry name" value="OTU_dom"/>
</dbReference>
<dbReference type="InterPro" id="IPR049772">
    <property type="entry name" value="OTU_OTUD6"/>
</dbReference>
<dbReference type="InterPro" id="IPR050704">
    <property type="entry name" value="Peptidase_C85-like"/>
</dbReference>
<comment type="catalytic activity">
    <reaction evidence="1">
        <text>Thiol-dependent hydrolysis of ester, thioester, amide, peptide and isopeptide bonds formed by the C-terminal Gly of ubiquitin (a 76-residue protein attached to proteins as an intracellular targeting signal).</text>
        <dbReference type="EC" id="3.4.19.12"/>
    </reaction>
</comment>
<keyword evidence="12" id="KW-1185">Reference proteome</keyword>
<name>T1FQ23_HELRO</name>
<dbReference type="EC" id="3.4.19.12" evidence="2"/>
<keyword evidence="6" id="KW-0788">Thiol protease</keyword>
<dbReference type="Proteomes" id="UP000015101">
    <property type="component" value="Unassembled WGS sequence"/>
</dbReference>
<dbReference type="GeneID" id="20210920"/>
<dbReference type="eggNOG" id="KOG2606">
    <property type="taxonomic scope" value="Eukaryota"/>
</dbReference>
<evidence type="ECO:0000256" key="6">
    <source>
        <dbReference type="ARBA" id="ARBA00022807"/>
    </source>
</evidence>
<evidence type="ECO:0000256" key="8">
    <source>
        <dbReference type="SAM" id="MobiDB-lite"/>
    </source>
</evidence>
<dbReference type="PANTHER" id="PTHR12419:SF10">
    <property type="entry name" value="DEUBIQUITINASE OTUD6B"/>
    <property type="match status" value="1"/>
</dbReference>
<dbReference type="PROSITE" id="PS50802">
    <property type="entry name" value="OTU"/>
    <property type="match status" value="1"/>
</dbReference>
<dbReference type="PANTHER" id="PTHR12419">
    <property type="entry name" value="OTU DOMAIN CONTAINING PROTEIN"/>
    <property type="match status" value="1"/>
</dbReference>
<evidence type="ECO:0000313" key="12">
    <source>
        <dbReference type="Proteomes" id="UP000015101"/>
    </source>
</evidence>
<dbReference type="CDD" id="cd22761">
    <property type="entry name" value="OTU_OTUD6"/>
    <property type="match status" value="1"/>
</dbReference>
<evidence type="ECO:0000256" key="3">
    <source>
        <dbReference type="ARBA" id="ARBA00022670"/>
    </source>
</evidence>
<keyword evidence="4" id="KW-0833">Ubl conjugation pathway</keyword>
<dbReference type="InParanoid" id="T1FQ23"/>
<protein>
    <recommendedName>
        <fullName evidence="2">ubiquitinyl hydrolase 1</fullName>
        <ecNumber evidence="2">3.4.19.12</ecNumber>
    </recommendedName>
</protein>
<keyword evidence="7" id="KW-0175">Coiled coil</keyword>
<evidence type="ECO:0000256" key="1">
    <source>
        <dbReference type="ARBA" id="ARBA00000707"/>
    </source>
</evidence>
<evidence type="ECO:0000256" key="5">
    <source>
        <dbReference type="ARBA" id="ARBA00022801"/>
    </source>
</evidence>
<evidence type="ECO:0000256" key="7">
    <source>
        <dbReference type="SAM" id="Coils"/>
    </source>
</evidence>
<accession>T1FQ23</accession>
<dbReference type="HOGENOM" id="CLU_034963_0_0_1"/>
<dbReference type="STRING" id="6412.T1FQ23"/>
<keyword evidence="3" id="KW-0645">Protease</keyword>
<dbReference type="OrthoDB" id="415023at2759"/>
<dbReference type="Gene3D" id="3.90.70.80">
    <property type="match status" value="1"/>
</dbReference>
<evidence type="ECO:0000256" key="2">
    <source>
        <dbReference type="ARBA" id="ARBA00012759"/>
    </source>
</evidence>
<dbReference type="SUPFAM" id="SSF54001">
    <property type="entry name" value="Cysteine proteinases"/>
    <property type="match status" value="1"/>
</dbReference>
<evidence type="ECO:0000256" key="4">
    <source>
        <dbReference type="ARBA" id="ARBA00022786"/>
    </source>
</evidence>
<gene>
    <name evidence="11" type="primary">20210920</name>
    <name evidence="10" type="ORF">HELRODRAFT_188504</name>
</gene>
<dbReference type="FunFam" id="3.90.70.80:FF:000003">
    <property type="entry name" value="OTU domain-containing protein 6B"/>
    <property type="match status" value="1"/>
</dbReference>
<evidence type="ECO:0000313" key="11">
    <source>
        <dbReference type="EnsemblMetazoa" id="HelroP188504"/>
    </source>
</evidence>
<dbReference type="FunCoup" id="T1FQ23">
    <property type="interactions" value="192"/>
</dbReference>
<feature type="coiled-coil region" evidence="7">
    <location>
        <begin position="35"/>
        <end position="84"/>
    </location>
</feature>
<dbReference type="CTD" id="20210920"/>
<dbReference type="GO" id="GO:0006508">
    <property type="term" value="P:proteolysis"/>
    <property type="evidence" value="ECO:0007669"/>
    <property type="project" value="UniProtKB-KW"/>
</dbReference>
<dbReference type="GO" id="GO:0004843">
    <property type="term" value="F:cysteine-type deubiquitinase activity"/>
    <property type="evidence" value="ECO:0000318"/>
    <property type="project" value="GO_Central"/>
</dbReference>
<reference evidence="10 12" key="2">
    <citation type="journal article" date="2013" name="Nature">
        <title>Insights into bilaterian evolution from three spiralian genomes.</title>
        <authorList>
            <person name="Simakov O."/>
            <person name="Marletaz F."/>
            <person name="Cho S.J."/>
            <person name="Edsinger-Gonzales E."/>
            <person name="Havlak P."/>
            <person name="Hellsten U."/>
            <person name="Kuo D.H."/>
            <person name="Larsson T."/>
            <person name="Lv J."/>
            <person name="Arendt D."/>
            <person name="Savage R."/>
            <person name="Osoegawa K."/>
            <person name="de Jong P."/>
            <person name="Grimwood J."/>
            <person name="Chapman J.A."/>
            <person name="Shapiro H."/>
            <person name="Aerts A."/>
            <person name="Otillar R.P."/>
            <person name="Terry A.Y."/>
            <person name="Boore J.L."/>
            <person name="Grigoriev I.V."/>
            <person name="Lindberg D.R."/>
            <person name="Seaver E.C."/>
            <person name="Weisblat D.A."/>
            <person name="Putnam N.H."/>
            <person name="Rokhsar D.S."/>
        </authorList>
    </citation>
    <scope>NUCLEOTIDE SEQUENCE</scope>
</reference>
<reference evidence="12" key="1">
    <citation type="submission" date="2012-12" db="EMBL/GenBank/DDBJ databases">
        <authorList>
            <person name="Hellsten U."/>
            <person name="Grimwood J."/>
            <person name="Chapman J.A."/>
            <person name="Shapiro H."/>
            <person name="Aerts A."/>
            <person name="Otillar R.P."/>
            <person name="Terry A.Y."/>
            <person name="Boore J.L."/>
            <person name="Simakov O."/>
            <person name="Marletaz F."/>
            <person name="Cho S.-J."/>
            <person name="Edsinger-Gonzales E."/>
            <person name="Havlak P."/>
            <person name="Kuo D.-H."/>
            <person name="Larsson T."/>
            <person name="Lv J."/>
            <person name="Arendt D."/>
            <person name="Savage R."/>
            <person name="Osoegawa K."/>
            <person name="de Jong P."/>
            <person name="Lindberg D.R."/>
            <person name="Seaver E.C."/>
            <person name="Weisblat D.A."/>
            <person name="Putnam N.H."/>
            <person name="Grigoriev I.V."/>
            <person name="Rokhsar D.S."/>
        </authorList>
    </citation>
    <scope>NUCLEOTIDE SEQUENCE</scope>
</reference>
<organism evidence="11 12">
    <name type="scientific">Helobdella robusta</name>
    <name type="common">Californian leech</name>
    <dbReference type="NCBI Taxonomy" id="6412"/>
    <lineage>
        <taxon>Eukaryota</taxon>
        <taxon>Metazoa</taxon>
        <taxon>Spiralia</taxon>
        <taxon>Lophotrochozoa</taxon>
        <taxon>Annelida</taxon>
        <taxon>Clitellata</taxon>
        <taxon>Hirudinea</taxon>
        <taxon>Rhynchobdellida</taxon>
        <taxon>Glossiphoniidae</taxon>
        <taxon>Helobdella</taxon>
    </lineage>
</organism>
<dbReference type="EMBL" id="AMQM01000739">
    <property type="status" value="NOT_ANNOTATED_CDS"/>
    <property type="molecule type" value="Genomic_DNA"/>
</dbReference>
<dbReference type="EMBL" id="KB096742">
    <property type="protein sequence ID" value="ESO01853.1"/>
    <property type="molecule type" value="Genomic_DNA"/>
</dbReference>
<reference evidence="11" key="3">
    <citation type="submission" date="2015-06" db="UniProtKB">
        <authorList>
            <consortium name="EnsemblMetazoa"/>
        </authorList>
    </citation>
    <scope>IDENTIFICATION</scope>
</reference>
<dbReference type="Pfam" id="PF02338">
    <property type="entry name" value="OTU"/>
    <property type="match status" value="1"/>
</dbReference>
<proteinExistence type="predicted"/>
<evidence type="ECO:0000259" key="9">
    <source>
        <dbReference type="PROSITE" id="PS50802"/>
    </source>
</evidence>
<dbReference type="InterPro" id="IPR038765">
    <property type="entry name" value="Papain-like_cys_pep_sf"/>
</dbReference>
<sequence length="344" mass="39563">MTTPHFLNAGDSGKVKGEDEHDGDLASADLEAECLARQKKERKELQAEIQKLKHTATKGDKRKKRDVLAQIAILEKDLDEKQQEELIQIHNEMKALKLTEMSQNVDATIDGDFVENSVVDIVPRISKSQKRRVYCLYLTQTWNCLRSGSYCLAKKAQKECELNERIRLEENEPSNRKIEENHFKQILDDRNLQMYTVPSDGNCLYASMVHQLSQNNIQTDVGSLREQVSFYMRQNVHDFLPFFVHEHSGDLFTHDEFTDYCSRVEETCEWGGQAELKALSDIFSACIEVVQADVPSHFIGLQFKDKLSIIVTYHKHAYGLGEHYNSVCLKVDSVECETDRQKNL</sequence>
<dbReference type="OMA" id="YELGAHY"/>
<feature type="domain" description="OTU" evidence="9">
    <location>
        <begin position="192"/>
        <end position="330"/>
    </location>
</feature>
<evidence type="ECO:0000313" key="10">
    <source>
        <dbReference type="EMBL" id="ESO01853.1"/>
    </source>
</evidence>
<dbReference type="KEGG" id="hro:HELRODRAFT_188504"/>
<feature type="region of interest" description="Disordered" evidence="8">
    <location>
        <begin position="1"/>
        <end position="24"/>
    </location>
</feature>
<dbReference type="RefSeq" id="XP_009019261.1">
    <property type="nucleotide sequence ID" value="XM_009021013.1"/>
</dbReference>
<dbReference type="EnsemblMetazoa" id="HelroT188504">
    <property type="protein sequence ID" value="HelroP188504"/>
    <property type="gene ID" value="HelroG188504"/>
</dbReference>
<dbReference type="AlphaFoldDB" id="T1FQ23"/>